<organism evidence="2 3">
    <name type="scientific">Anaeromonas frigoriresistens</name>
    <dbReference type="NCBI Taxonomy" id="2683708"/>
    <lineage>
        <taxon>Bacteria</taxon>
        <taxon>Bacillati</taxon>
        <taxon>Bacillota</taxon>
        <taxon>Tissierellia</taxon>
        <taxon>Tissierellales</taxon>
        <taxon>Thermohalobacteraceae</taxon>
        <taxon>Anaeromonas</taxon>
    </lineage>
</organism>
<keyword evidence="3" id="KW-1185">Reference proteome</keyword>
<evidence type="ECO:0000313" key="3">
    <source>
        <dbReference type="Proteomes" id="UP000724672"/>
    </source>
</evidence>
<dbReference type="EMBL" id="WSFT01000053">
    <property type="protein sequence ID" value="MBS4539806.1"/>
    <property type="molecule type" value="Genomic_DNA"/>
</dbReference>
<evidence type="ECO:0000256" key="1">
    <source>
        <dbReference type="SAM" id="Coils"/>
    </source>
</evidence>
<dbReference type="AlphaFoldDB" id="A0A942V0U1"/>
<reference evidence="2" key="1">
    <citation type="submission" date="2019-12" db="EMBL/GenBank/DDBJ databases">
        <title>Clostridiaceae gen. nov. sp. nov., isolated from sediment in Xinjiang, China.</title>
        <authorList>
            <person name="Zhang R."/>
        </authorList>
    </citation>
    <scope>NUCLEOTIDE SEQUENCE</scope>
    <source>
        <strain evidence="2">D2Q-11</strain>
    </source>
</reference>
<gene>
    <name evidence="2" type="ORF">GOQ27_15130</name>
</gene>
<dbReference type="Gene3D" id="1.20.1270.70">
    <property type="entry name" value="Designed single chain three-helix bundle"/>
    <property type="match status" value="1"/>
</dbReference>
<keyword evidence="1" id="KW-0175">Coiled coil</keyword>
<sequence length="72" mass="8433">MEEKDLDKLEDRFAHLFEEVILDIVGRIKDSEKNIDNRIDKLDERLDSLSNSIDSLEGYVKELVDVLKEVIE</sequence>
<proteinExistence type="predicted"/>
<protein>
    <submittedName>
        <fullName evidence="2">Uncharacterized protein</fullName>
    </submittedName>
</protein>
<dbReference type="SUPFAM" id="SSF58010">
    <property type="entry name" value="Fibrinogen coiled-coil and central regions"/>
    <property type="match status" value="1"/>
</dbReference>
<comment type="caution">
    <text evidence="2">The sequence shown here is derived from an EMBL/GenBank/DDBJ whole genome shotgun (WGS) entry which is preliminary data.</text>
</comment>
<dbReference type="Proteomes" id="UP000724672">
    <property type="component" value="Unassembled WGS sequence"/>
</dbReference>
<dbReference type="RefSeq" id="WP_203367720.1">
    <property type="nucleotide sequence ID" value="NZ_WSFT01000053.1"/>
</dbReference>
<feature type="coiled-coil region" evidence="1">
    <location>
        <begin position="32"/>
        <end position="59"/>
    </location>
</feature>
<accession>A0A942V0U1</accession>
<evidence type="ECO:0000313" key="2">
    <source>
        <dbReference type="EMBL" id="MBS4539806.1"/>
    </source>
</evidence>
<name>A0A942V0U1_9FIRM</name>